<evidence type="ECO:0000256" key="3">
    <source>
        <dbReference type="ARBA" id="ARBA00022806"/>
    </source>
</evidence>
<evidence type="ECO:0000313" key="12">
    <source>
        <dbReference type="Proteomes" id="UP001595818"/>
    </source>
</evidence>
<dbReference type="SUPFAM" id="SSF52540">
    <property type="entry name" value="P-loop containing nucleoside triphosphate hydrolases"/>
    <property type="match status" value="1"/>
</dbReference>
<dbReference type="PANTHER" id="PTHR47959">
    <property type="entry name" value="ATP-DEPENDENT RNA HELICASE RHLE-RELATED"/>
    <property type="match status" value="1"/>
</dbReference>
<feature type="domain" description="Helicase C-terminal" evidence="9">
    <location>
        <begin position="229"/>
        <end position="379"/>
    </location>
</feature>
<dbReference type="Gene3D" id="3.40.50.300">
    <property type="entry name" value="P-loop containing nucleotide triphosphate hydrolases"/>
    <property type="match status" value="2"/>
</dbReference>
<dbReference type="EMBL" id="JBHSJJ010000014">
    <property type="protein sequence ID" value="MFC4873953.1"/>
    <property type="molecule type" value="Genomic_DNA"/>
</dbReference>
<evidence type="ECO:0000256" key="6">
    <source>
        <dbReference type="PROSITE-ProRule" id="PRU00552"/>
    </source>
</evidence>
<evidence type="ECO:0000256" key="2">
    <source>
        <dbReference type="ARBA" id="ARBA00022801"/>
    </source>
</evidence>
<dbReference type="SMART" id="SM00490">
    <property type="entry name" value="HELICc"/>
    <property type="match status" value="1"/>
</dbReference>
<protein>
    <submittedName>
        <fullName evidence="11">DEAD/DEAH box helicase</fullName>
        <ecNumber evidence="11">3.6.4.-</ecNumber>
    </submittedName>
</protein>
<dbReference type="InterPro" id="IPR014001">
    <property type="entry name" value="Helicase_ATP-bd"/>
</dbReference>
<dbReference type="PROSITE" id="PS51194">
    <property type="entry name" value="HELICASE_CTER"/>
    <property type="match status" value="1"/>
</dbReference>
<dbReference type="PROSITE" id="PS00039">
    <property type="entry name" value="DEAD_ATP_HELICASE"/>
    <property type="match status" value="1"/>
</dbReference>
<dbReference type="SMART" id="SM00487">
    <property type="entry name" value="DEXDc"/>
    <property type="match status" value="1"/>
</dbReference>
<proteinExistence type="inferred from homology"/>
<dbReference type="InterPro" id="IPR000629">
    <property type="entry name" value="RNA-helicase_DEAD-box_CS"/>
</dbReference>
<name>A0ABV9T684_9BACT</name>
<feature type="short sequence motif" description="Q motif" evidence="6">
    <location>
        <begin position="1"/>
        <end position="29"/>
    </location>
</feature>
<keyword evidence="1 7" id="KW-0547">Nucleotide-binding</keyword>
<keyword evidence="2 7" id="KW-0378">Hydrolase</keyword>
<feature type="domain" description="DEAD-box RNA helicase Q" evidence="10">
    <location>
        <begin position="1"/>
        <end position="29"/>
    </location>
</feature>
<dbReference type="Pfam" id="PF00271">
    <property type="entry name" value="Helicase_C"/>
    <property type="match status" value="1"/>
</dbReference>
<evidence type="ECO:0000259" key="9">
    <source>
        <dbReference type="PROSITE" id="PS51194"/>
    </source>
</evidence>
<dbReference type="PANTHER" id="PTHR47959:SF13">
    <property type="entry name" value="ATP-DEPENDENT RNA HELICASE RHLE"/>
    <property type="match status" value="1"/>
</dbReference>
<dbReference type="Proteomes" id="UP001595818">
    <property type="component" value="Unassembled WGS sequence"/>
</dbReference>
<keyword evidence="12" id="KW-1185">Reference proteome</keyword>
<evidence type="ECO:0000259" key="10">
    <source>
        <dbReference type="PROSITE" id="PS51195"/>
    </source>
</evidence>
<dbReference type="RefSeq" id="WP_377067328.1">
    <property type="nucleotide sequence ID" value="NZ_JBHSJJ010000014.1"/>
</dbReference>
<dbReference type="CDD" id="cd00268">
    <property type="entry name" value="DEADc"/>
    <property type="match status" value="1"/>
</dbReference>
<keyword evidence="3 7" id="KW-0347">Helicase</keyword>
<evidence type="ECO:0000259" key="8">
    <source>
        <dbReference type="PROSITE" id="PS51192"/>
    </source>
</evidence>
<evidence type="ECO:0000256" key="7">
    <source>
        <dbReference type="RuleBase" id="RU000492"/>
    </source>
</evidence>
<dbReference type="CDD" id="cd18787">
    <property type="entry name" value="SF2_C_DEAD"/>
    <property type="match status" value="1"/>
</dbReference>
<dbReference type="InterPro" id="IPR001650">
    <property type="entry name" value="Helicase_C-like"/>
</dbReference>
<dbReference type="InterPro" id="IPR050079">
    <property type="entry name" value="DEAD_box_RNA_helicase"/>
</dbReference>
<accession>A0ABV9T684</accession>
<dbReference type="InterPro" id="IPR027417">
    <property type="entry name" value="P-loop_NTPase"/>
</dbReference>
<gene>
    <name evidence="11" type="ORF">ACFPFU_19770</name>
</gene>
<comment type="similarity">
    <text evidence="5 7">Belongs to the DEAD box helicase family.</text>
</comment>
<dbReference type="Pfam" id="PF00270">
    <property type="entry name" value="DEAD"/>
    <property type="match status" value="1"/>
</dbReference>
<dbReference type="InterPro" id="IPR014014">
    <property type="entry name" value="RNA_helicase_DEAD_Q_motif"/>
</dbReference>
<dbReference type="GO" id="GO:0016787">
    <property type="term" value="F:hydrolase activity"/>
    <property type="evidence" value="ECO:0007669"/>
    <property type="project" value="UniProtKB-KW"/>
</dbReference>
<dbReference type="InterPro" id="IPR011545">
    <property type="entry name" value="DEAD/DEAH_box_helicase_dom"/>
</dbReference>
<dbReference type="GO" id="GO:0004386">
    <property type="term" value="F:helicase activity"/>
    <property type="evidence" value="ECO:0007669"/>
    <property type="project" value="UniProtKB-KW"/>
</dbReference>
<evidence type="ECO:0000256" key="5">
    <source>
        <dbReference type="ARBA" id="ARBA00038437"/>
    </source>
</evidence>
<dbReference type="InterPro" id="IPR044742">
    <property type="entry name" value="DEAD/DEAH_RhlB"/>
</dbReference>
<evidence type="ECO:0000313" key="11">
    <source>
        <dbReference type="EMBL" id="MFC4873953.1"/>
    </source>
</evidence>
<comment type="caution">
    <text evidence="11">The sequence shown here is derived from an EMBL/GenBank/DDBJ whole genome shotgun (WGS) entry which is preliminary data.</text>
</comment>
<dbReference type="PROSITE" id="PS51192">
    <property type="entry name" value="HELICASE_ATP_BIND_1"/>
    <property type="match status" value="1"/>
</dbReference>
<organism evidence="11 12">
    <name type="scientific">Negadavirga shengliensis</name>
    <dbReference type="NCBI Taxonomy" id="1389218"/>
    <lineage>
        <taxon>Bacteria</taxon>
        <taxon>Pseudomonadati</taxon>
        <taxon>Bacteroidota</taxon>
        <taxon>Cytophagia</taxon>
        <taxon>Cytophagales</taxon>
        <taxon>Cyclobacteriaceae</taxon>
        <taxon>Negadavirga</taxon>
    </lineage>
</organism>
<keyword evidence="4 7" id="KW-0067">ATP-binding</keyword>
<reference evidence="12" key="1">
    <citation type="journal article" date="2019" name="Int. J. Syst. Evol. Microbiol.">
        <title>The Global Catalogue of Microorganisms (GCM) 10K type strain sequencing project: providing services to taxonomists for standard genome sequencing and annotation.</title>
        <authorList>
            <consortium name="The Broad Institute Genomics Platform"/>
            <consortium name="The Broad Institute Genome Sequencing Center for Infectious Disease"/>
            <person name="Wu L."/>
            <person name="Ma J."/>
        </authorList>
    </citation>
    <scope>NUCLEOTIDE SEQUENCE [LARGE SCALE GENOMIC DNA]</scope>
    <source>
        <strain evidence="12">CGMCC 4.7466</strain>
    </source>
</reference>
<feature type="domain" description="Helicase ATP-binding" evidence="8">
    <location>
        <begin position="32"/>
        <end position="205"/>
    </location>
</feature>
<sequence length="398" mass="44156">MAFNNLGIIDSILKAVADEGYTTPTPIQQQAIPLVLQGRDLLGCAQTGTGKTAAFSIPILQLLSQHKQRKPGIKALILTPTRELAIQINESIAAYGKFTGLRHTVIFGGVSQLHQTNALKRGVDILVATPGRLLDLINQKYIDLRKLEIFVLDEADRMLDMGFIHDVKKIIALLPAKRQTLFFSATMPPEIQKLADSLLTKPALVEVTPPSSTVDKIEQRLFLTNKTDKGKLLLHLLKDRKIGSALVFTRTKHGADRVVKQLLREKVKAAAIHGNKSQNARQNALNDFKSGKLQVLVATDIAARGIDIDELANVFNYDLPNIPETYVHRIGRTGRAGNSGLAMSFVDGETLKELKDIEKLIGKKIPVVEDHPYPFEGVMKEEAIPKPKKKSNRNWRRR</sequence>
<evidence type="ECO:0000256" key="4">
    <source>
        <dbReference type="ARBA" id="ARBA00022840"/>
    </source>
</evidence>
<dbReference type="PROSITE" id="PS51195">
    <property type="entry name" value="Q_MOTIF"/>
    <property type="match status" value="1"/>
</dbReference>
<dbReference type="EC" id="3.6.4.-" evidence="11"/>
<evidence type="ECO:0000256" key="1">
    <source>
        <dbReference type="ARBA" id="ARBA00022741"/>
    </source>
</evidence>